<dbReference type="KEGG" id="lsx:H8B22_12005"/>
<accession>A0A7H0FVY8</accession>
<reference evidence="1 2" key="1">
    <citation type="submission" date="2020-08" db="EMBL/GenBank/DDBJ databases">
        <title>Lysobacter sp. II4 sp. nov., isolated from soil.</title>
        <authorList>
            <person name="Woo C.Y."/>
            <person name="Kim J."/>
        </authorList>
    </citation>
    <scope>NUCLEOTIDE SEQUENCE [LARGE SCALE GENOMIC DNA]</scope>
    <source>
        <strain evidence="1 2">II4</strain>
    </source>
</reference>
<proteinExistence type="predicted"/>
<evidence type="ECO:0000313" key="2">
    <source>
        <dbReference type="Proteomes" id="UP000516018"/>
    </source>
</evidence>
<organism evidence="1 2">
    <name type="scientific">Agrilutibacter terrestris</name>
    <dbReference type="NCBI Taxonomy" id="2865112"/>
    <lineage>
        <taxon>Bacteria</taxon>
        <taxon>Pseudomonadati</taxon>
        <taxon>Pseudomonadota</taxon>
        <taxon>Gammaproteobacteria</taxon>
        <taxon>Lysobacterales</taxon>
        <taxon>Lysobacteraceae</taxon>
        <taxon>Agrilutibacter</taxon>
    </lineage>
</organism>
<evidence type="ECO:0000313" key="1">
    <source>
        <dbReference type="EMBL" id="QNP40204.1"/>
    </source>
</evidence>
<name>A0A7H0FVY8_9GAMM</name>
<protein>
    <submittedName>
        <fullName evidence="1">Uncharacterized protein</fullName>
    </submittedName>
</protein>
<dbReference type="AlphaFoldDB" id="A0A7H0FVY8"/>
<keyword evidence="2" id="KW-1185">Reference proteome</keyword>
<dbReference type="Proteomes" id="UP000516018">
    <property type="component" value="Chromosome"/>
</dbReference>
<dbReference type="RefSeq" id="WP_187711647.1">
    <property type="nucleotide sequence ID" value="NZ_CP060820.1"/>
</dbReference>
<gene>
    <name evidence="1" type="ORF">H8B22_12005</name>
</gene>
<dbReference type="EMBL" id="CP060820">
    <property type="protein sequence ID" value="QNP40204.1"/>
    <property type="molecule type" value="Genomic_DNA"/>
</dbReference>
<sequence length="70" mass="7779">MVAIATEDSGFTIIELTSGWDLEVGDVITWANGYGLGFETYENLTQQTSEEVFVQNHDVNISNLRAQLLL</sequence>